<dbReference type="InterPro" id="IPR002577">
    <property type="entry name" value="HTH_HxlR"/>
</dbReference>
<keyword evidence="1" id="KW-0805">Transcription regulation</keyword>
<dbReference type="AlphaFoldDB" id="A0A2W2DQI7"/>
<evidence type="ECO:0000256" key="2">
    <source>
        <dbReference type="ARBA" id="ARBA00023125"/>
    </source>
</evidence>
<dbReference type="PANTHER" id="PTHR33204">
    <property type="entry name" value="TRANSCRIPTIONAL REGULATOR, MARR FAMILY"/>
    <property type="match status" value="1"/>
</dbReference>
<evidence type="ECO:0000256" key="3">
    <source>
        <dbReference type="ARBA" id="ARBA00023163"/>
    </source>
</evidence>
<evidence type="ECO:0000313" key="5">
    <source>
        <dbReference type="EMBL" id="PZG01978.1"/>
    </source>
</evidence>
<organism evidence="5 6">
    <name type="scientific">Micromonospora deserti</name>
    <dbReference type="NCBI Taxonomy" id="2070366"/>
    <lineage>
        <taxon>Bacteria</taxon>
        <taxon>Bacillati</taxon>
        <taxon>Actinomycetota</taxon>
        <taxon>Actinomycetes</taxon>
        <taxon>Micromonosporales</taxon>
        <taxon>Micromonosporaceae</taxon>
        <taxon>Micromonospora</taxon>
    </lineage>
</organism>
<dbReference type="SUPFAM" id="SSF46785">
    <property type="entry name" value="Winged helix' DNA-binding domain"/>
    <property type="match status" value="1"/>
</dbReference>
<dbReference type="PROSITE" id="PS51118">
    <property type="entry name" value="HTH_HXLR"/>
    <property type="match status" value="1"/>
</dbReference>
<dbReference type="PANTHER" id="PTHR33204:SF39">
    <property type="entry name" value="TRANSCRIPTIONAL REGULATORY PROTEIN"/>
    <property type="match status" value="1"/>
</dbReference>
<dbReference type="Proteomes" id="UP000248749">
    <property type="component" value="Unassembled WGS sequence"/>
</dbReference>
<dbReference type="OrthoDB" id="3293788at2"/>
<dbReference type="Pfam" id="PF01638">
    <property type="entry name" value="HxlR"/>
    <property type="match status" value="1"/>
</dbReference>
<evidence type="ECO:0000256" key="1">
    <source>
        <dbReference type="ARBA" id="ARBA00023015"/>
    </source>
</evidence>
<proteinExistence type="predicted"/>
<feature type="domain" description="HTH hxlR-type" evidence="4">
    <location>
        <begin position="18"/>
        <end position="121"/>
    </location>
</feature>
<dbReference type="InterPro" id="IPR036390">
    <property type="entry name" value="WH_DNA-bd_sf"/>
</dbReference>
<keyword evidence="6" id="KW-1185">Reference proteome</keyword>
<evidence type="ECO:0000259" key="4">
    <source>
        <dbReference type="PROSITE" id="PS51118"/>
    </source>
</evidence>
<evidence type="ECO:0000313" key="6">
    <source>
        <dbReference type="Proteomes" id="UP000248749"/>
    </source>
</evidence>
<reference evidence="5 6" key="1">
    <citation type="submission" date="2018-01" db="EMBL/GenBank/DDBJ databases">
        <title>Draft genome sequence of Salinispora sp. 13K206.</title>
        <authorList>
            <person name="Sahin N."/>
            <person name="Saygin H."/>
            <person name="Ay H."/>
        </authorList>
    </citation>
    <scope>NUCLEOTIDE SEQUENCE [LARGE SCALE GENOMIC DNA]</scope>
    <source>
        <strain evidence="5 6">13K206</strain>
    </source>
</reference>
<dbReference type="EMBL" id="POUB01000016">
    <property type="protein sequence ID" value="PZG01978.1"/>
    <property type="molecule type" value="Genomic_DNA"/>
</dbReference>
<comment type="caution">
    <text evidence="5">The sequence shown here is derived from an EMBL/GenBank/DDBJ whole genome shotgun (WGS) entry which is preliminary data.</text>
</comment>
<accession>A0A2W2DQI7</accession>
<dbReference type="InterPro" id="IPR036388">
    <property type="entry name" value="WH-like_DNA-bd_sf"/>
</dbReference>
<protein>
    <submittedName>
        <fullName evidence="5">Transcriptional regulator</fullName>
    </submittedName>
</protein>
<dbReference type="RefSeq" id="WP_111132889.1">
    <property type="nucleotide sequence ID" value="NZ_POUB01000016.1"/>
</dbReference>
<keyword evidence="3" id="KW-0804">Transcription</keyword>
<name>A0A2W2DQI7_9ACTN</name>
<keyword evidence="2" id="KW-0238">DNA-binding</keyword>
<sequence>MTSIRGTELAQRGVAPDCVQTIELVRDVLARVGDKWTLLTITVLASGPLRFTALHEQVAGISQRMLSQTLRALTRDGLVTRTGYPEVPPRVEYALTPLGRSLSEAVDGLVNWVRGHQADIVRNRDEFDQTPAANTATPPHA</sequence>
<gene>
    <name evidence="5" type="ORF">C1I99_04605</name>
</gene>
<dbReference type="Gene3D" id="1.10.10.10">
    <property type="entry name" value="Winged helix-like DNA-binding domain superfamily/Winged helix DNA-binding domain"/>
    <property type="match status" value="1"/>
</dbReference>
<dbReference type="GO" id="GO:0003677">
    <property type="term" value="F:DNA binding"/>
    <property type="evidence" value="ECO:0007669"/>
    <property type="project" value="UniProtKB-KW"/>
</dbReference>